<dbReference type="EMBL" id="CABIJS010000444">
    <property type="protein sequence ID" value="VUZ51795.1"/>
    <property type="molecule type" value="Genomic_DNA"/>
</dbReference>
<accession>A0A564YX27</accession>
<dbReference type="AlphaFoldDB" id="A0A564YX27"/>
<name>A0A564YX27_HYMDI</name>
<feature type="compositionally biased region" description="Polar residues" evidence="1">
    <location>
        <begin position="57"/>
        <end position="78"/>
    </location>
</feature>
<organism evidence="2 3">
    <name type="scientific">Hymenolepis diminuta</name>
    <name type="common">Rat tapeworm</name>
    <dbReference type="NCBI Taxonomy" id="6216"/>
    <lineage>
        <taxon>Eukaryota</taxon>
        <taxon>Metazoa</taxon>
        <taxon>Spiralia</taxon>
        <taxon>Lophotrochozoa</taxon>
        <taxon>Platyhelminthes</taxon>
        <taxon>Cestoda</taxon>
        <taxon>Eucestoda</taxon>
        <taxon>Cyclophyllidea</taxon>
        <taxon>Hymenolepididae</taxon>
        <taxon>Hymenolepis</taxon>
    </lineage>
</organism>
<evidence type="ECO:0000313" key="2">
    <source>
        <dbReference type="EMBL" id="VUZ51795.1"/>
    </source>
</evidence>
<feature type="region of interest" description="Disordered" evidence="1">
    <location>
        <begin position="52"/>
        <end position="82"/>
    </location>
</feature>
<dbReference type="Proteomes" id="UP000321570">
    <property type="component" value="Unassembled WGS sequence"/>
</dbReference>
<protein>
    <submittedName>
        <fullName evidence="2">Uncharacterized protein</fullName>
    </submittedName>
</protein>
<evidence type="ECO:0000256" key="1">
    <source>
        <dbReference type="SAM" id="MobiDB-lite"/>
    </source>
</evidence>
<sequence>MTEELREKVQRNKAQVDSLGKNISESIYKERNVPQLTRRDILNQLVNYSDKDRVPHTRSQTAVSRRSESLQLPMNKSDPNYEPLMEQIRKRQMNLRKYSTQYVRYQE</sequence>
<proteinExistence type="predicted"/>
<keyword evidence="3" id="KW-1185">Reference proteome</keyword>
<reference evidence="2 3" key="1">
    <citation type="submission" date="2019-07" db="EMBL/GenBank/DDBJ databases">
        <authorList>
            <person name="Jastrzebski P J."/>
            <person name="Paukszto L."/>
            <person name="Jastrzebski P J."/>
        </authorList>
    </citation>
    <scope>NUCLEOTIDE SEQUENCE [LARGE SCALE GENOMIC DNA]</scope>
    <source>
        <strain evidence="2 3">WMS-il1</strain>
    </source>
</reference>
<evidence type="ECO:0000313" key="3">
    <source>
        <dbReference type="Proteomes" id="UP000321570"/>
    </source>
</evidence>
<gene>
    <name evidence="2" type="ORF">WMSIL1_LOCUS10429</name>
</gene>